<feature type="transmembrane region" description="Helical" evidence="23">
    <location>
        <begin position="48"/>
        <end position="69"/>
    </location>
</feature>
<sequence>MNLQNLYDKLHYEIAAPALIVLTSTWVQVMAVYGTTLENITWSFLGNCYSWTVVGIMLTWSILSLWIPGKEYKGPATSAGHVPVYRDNGFQYFLASLLSFAVLLYFYPQVAIDISENYPQILATCNIIALVLCAFLYYKGKHFPEIAEKLEKQSMIFEFYRGMEIHPRILNVDVKQLIISRFSMAIWYLIAMVFFVANCMIVEFSWPFLVSVILLTVYLGKFYWWETGYFNTIDIIYDRAGYYLIWGCLVWVPSLFTLAWYRVVAEPILVDNNKAWLILIFGLLFIFLEYRIDWEKQYVRQNGGRCHLWLKPATYIMATYKTDSGATKKSLLITSGFWGIARHLNYTLELLTGLSWTLPFMGFGIWVYSYIIFLSVLIIHRIFRDEKKCSAKYGVYWEEYCRKVPYRMIPGIF</sequence>
<dbReference type="AlphaFoldDB" id="A0A5N5T8U9"/>
<organism evidence="24 25">
    <name type="scientific">Armadillidium nasatum</name>
    <dbReference type="NCBI Taxonomy" id="96803"/>
    <lineage>
        <taxon>Eukaryota</taxon>
        <taxon>Metazoa</taxon>
        <taxon>Ecdysozoa</taxon>
        <taxon>Arthropoda</taxon>
        <taxon>Crustacea</taxon>
        <taxon>Multicrustacea</taxon>
        <taxon>Malacostraca</taxon>
        <taxon>Eumalacostraca</taxon>
        <taxon>Peracarida</taxon>
        <taxon>Isopoda</taxon>
        <taxon>Oniscidea</taxon>
        <taxon>Crinocheta</taxon>
        <taxon>Armadillidiidae</taxon>
        <taxon>Armadillidium</taxon>
    </lineage>
</organism>
<evidence type="ECO:0000256" key="10">
    <source>
        <dbReference type="ARBA" id="ARBA00022955"/>
    </source>
</evidence>
<comment type="catalytic activity">
    <reaction evidence="22">
        <text>7-dehydrodesmosterol + NADPH + H(+) = desmosterol + NADP(+)</text>
        <dbReference type="Rhea" id="RHEA:46740"/>
        <dbReference type="ChEBI" id="CHEBI:15378"/>
        <dbReference type="ChEBI" id="CHEBI:17737"/>
        <dbReference type="ChEBI" id="CHEBI:27910"/>
        <dbReference type="ChEBI" id="CHEBI:57783"/>
        <dbReference type="ChEBI" id="CHEBI:58349"/>
    </reaction>
    <physiologicalReaction direction="left-to-right" evidence="22">
        <dbReference type="Rhea" id="RHEA:46741"/>
    </physiologicalReaction>
</comment>
<evidence type="ECO:0000313" key="25">
    <source>
        <dbReference type="Proteomes" id="UP000326759"/>
    </source>
</evidence>
<evidence type="ECO:0000313" key="24">
    <source>
        <dbReference type="EMBL" id="KAB7502468.1"/>
    </source>
</evidence>
<keyword evidence="25" id="KW-1185">Reference proteome</keyword>
<dbReference type="UniPathway" id="UPA00063"/>
<dbReference type="Gene3D" id="1.20.120.1630">
    <property type="match status" value="1"/>
</dbReference>
<evidence type="ECO:0000256" key="7">
    <source>
        <dbReference type="ARBA" id="ARBA00022778"/>
    </source>
</evidence>
<evidence type="ECO:0000256" key="11">
    <source>
        <dbReference type="ARBA" id="ARBA00022989"/>
    </source>
</evidence>
<feature type="transmembrane region" description="Helical" evidence="23">
    <location>
        <begin position="204"/>
        <end position="224"/>
    </location>
</feature>
<keyword evidence="10" id="KW-0752">Steroid biosynthesis</keyword>
<dbReference type="GO" id="GO:0006695">
    <property type="term" value="P:cholesterol biosynthetic process"/>
    <property type="evidence" value="ECO:0007669"/>
    <property type="project" value="UniProtKB-UniPathway"/>
</dbReference>
<feature type="transmembrane region" description="Helical" evidence="23">
    <location>
        <begin position="356"/>
        <end position="379"/>
    </location>
</feature>
<evidence type="ECO:0000256" key="4">
    <source>
        <dbReference type="ARBA" id="ARBA00022516"/>
    </source>
</evidence>
<protein>
    <recommendedName>
        <fullName evidence="19">7-dehydrocholesterol reductase</fullName>
        <ecNumber evidence="18">1.3.1.21</ecNumber>
    </recommendedName>
    <alternativeName>
        <fullName evidence="20">Sterol Delta(7)-reductase</fullName>
    </alternativeName>
</protein>
<evidence type="ECO:0000256" key="19">
    <source>
        <dbReference type="ARBA" id="ARBA00039984"/>
    </source>
</evidence>
<keyword evidence="11 23" id="KW-1133">Transmembrane helix</keyword>
<evidence type="ECO:0000256" key="12">
    <source>
        <dbReference type="ARBA" id="ARBA00023002"/>
    </source>
</evidence>
<keyword evidence="14" id="KW-0443">Lipid metabolism</keyword>
<proteinExistence type="inferred from homology"/>
<keyword evidence="6 23" id="KW-0812">Transmembrane</keyword>
<feature type="transmembrane region" description="Helical" evidence="23">
    <location>
        <begin position="275"/>
        <end position="292"/>
    </location>
</feature>
<comment type="subcellular location">
    <subcellularLocation>
        <location evidence="1">Endoplasmic reticulum membrane</location>
        <topology evidence="1">Multi-pass membrane protein</topology>
    </subcellularLocation>
</comment>
<dbReference type="EMBL" id="SEYY01007453">
    <property type="protein sequence ID" value="KAB7502468.1"/>
    <property type="molecule type" value="Genomic_DNA"/>
</dbReference>
<name>A0A5N5T8U9_9CRUS</name>
<keyword evidence="9" id="KW-0521">NADP</keyword>
<keyword evidence="12" id="KW-0560">Oxidoreductase</keyword>
<feature type="transmembrane region" description="Helical" evidence="23">
    <location>
        <begin position="178"/>
        <end position="197"/>
    </location>
</feature>
<dbReference type="OrthoDB" id="5326588at2759"/>
<keyword evidence="4" id="KW-0444">Lipid biosynthesis</keyword>
<evidence type="ECO:0000256" key="22">
    <source>
        <dbReference type="ARBA" id="ARBA00047826"/>
    </source>
</evidence>
<dbReference type="PANTHER" id="PTHR21257:SF38">
    <property type="entry name" value="7-DEHYDROCHOLESTEROL REDUCTASE"/>
    <property type="match status" value="1"/>
</dbReference>
<evidence type="ECO:0000256" key="3">
    <source>
        <dbReference type="ARBA" id="ARBA00005402"/>
    </source>
</evidence>
<dbReference type="Pfam" id="PF01222">
    <property type="entry name" value="ERG4_ERG24"/>
    <property type="match status" value="1"/>
</dbReference>
<evidence type="ECO:0000256" key="17">
    <source>
        <dbReference type="ARBA" id="ARBA00023221"/>
    </source>
</evidence>
<feature type="transmembrane region" description="Helical" evidence="23">
    <location>
        <begin position="244"/>
        <end position="263"/>
    </location>
</feature>
<gene>
    <name evidence="24" type="primary">FBXO33</name>
    <name evidence="24" type="ORF">Anas_09250</name>
</gene>
<accession>A0A5N5T8U9</accession>
<evidence type="ECO:0000256" key="23">
    <source>
        <dbReference type="SAM" id="Phobius"/>
    </source>
</evidence>
<dbReference type="PROSITE" id="PS01018">
    <property type="entry name" value="STEROL_REDUCT_2"/>
    <property type="match status" value="1"/>
</dbReference>
<keyword evidence="15 23" id="KW-0472">Membrane</keyword>
<evidence type="ECO:0000256" key="13">
    <source>
        <dbReference type="ARBA" id="ARBA00023011"/>
    </source>
</evidence>
<dbReference type="EC" id="1.3.1.21" evidence="18"/>
<keyword evidence="8" id="KW-0256">Endoplasmic reticulum</keyword>
<dbReference type="GO" id="GO:0016132">
    <property type="term" value="P:brassinosteroid biosynthetic process"/>
    <property type="evidence" value="ECO:0007669"/>
    <property type="project" value="TreeGrafter"/>
</dbReference>
<dbReference type="GO" id="GO:0005789">
    <property type="term" value="C:endoplasmic reticulum membrane"/>
    <property type="evidence" value="ECO:0007669"/>
    <property type="project" value="UniProtKB-SubCell"/>
</dbReference>
<evidence type="ECO:0000256" key="9">
    <source>
        <dbReference type="ARBA" id="ARBA00022857"/>
    </source>
</evidence>
<dbReference type="PANTHER" id="PTHR21257">
    <property type="entry name" value="DELTA(14)-STEROL REDUCTASE"/>
    <property type="match status" value="1"/>
</dbReference>
<feature type="transmembrane region" description="Helical" evidence="23">
    <location>
        <begin position="89"/>
        <end position="107"/>
    </location>
</feature>
<dbReference type="GO" id="GO:0047598">
    <property type="term" value="F:7-dehydrocholesterol reductase activity"/>
    <property type="evidence" value="ECO:0007669"/>
    <property type="project" value="UniProtKB-EC"/>
</dbReference>
<evidence type="ECO:0000256" key="14">
    <source>
        <dbReference type="ARBA" id="ARBA00023098"/>
    </source>
</evidence>
<evidence type="ECO:0000256" key="5">
    <source>
        <dbReference type="ARBA" id="ARBA00022548"/>
    </source>
</evidence>
<evidence type="ECO:0000256" key="21">
    <source>
        <dbReference type="ARBA" id="ARBA00047795"/>
    </source>
</evidence>
<keyword evidence="5" id="KW-0153">Cholesterol metabolism</keyword>
<evidence type="ECO:0000256" key="16">
    <source>
        <dbReference type="ARBA" id="ARBA00023166"/>
    </source>
</evidence>
<dbReference type="InterPro" id="IPR018083">
    <property type="entry name" value="Sterol_reductase_CS"/>
</dbReference>
<feature type="transmembrane region" description="Helical" evidence="23">
    <location>
        <begin position="14"/>
        <end position="36"/>
    </location>
</feature>
<dbReference type="InterPro" id="IPR001171">
    <property type="entry name" value="ERG24_DHCR-like"/>
</dbReference>
<evidence type="ECO:0000256" key="6">
    <source>
        <dbReference type="ARBA" id="ARBA00022692"/>
    </source>
</evidence>
<evidence type="ECO:0000256" key="1">
    <source>
        <dbReference type="ARBA" id="ARBA00004477"/>
    </source>
</evidence>
<keyword evidence="7" id="KW-0152">Cholesterol biosynthesis</keyword>
<evidence type="ECO:0000256" key="2">
    <source>
        <dbReference type="ARBA" id="ARBA00004770"/>
    </source>
</evidence>
<evidence type="ECO:0000256" key="15">
    <source>
        <dbReference type="ARBA" id="ARBA00023136"/>
    </source>
</evidence>
<dbReference type="Proteomes" id="UP000326759">
    <property type="component" value="Unassembled WGS sequence"/>
</dbReference>
<evidence type="ECO:0000256" key="18">
    <source>
        <dbReference type="ARBA" id="ARBA00038851"/>
    </source>
</evidence>
<comment type="caution">
    <text evidence="24">The sequence shown here is derived from an EMBL/GenBank/DDBJ whole genome shotgun (WGS) entry which is preliminary data.</text>
</comment>
<evidence type="ECO:0000256" key="8">
    <source>
        <dbReference type="ARBA" id="ARBA00022824"/>
    </source>
</evidence>
<comment type="catalytic activity">
    <reaction evidence="21">
        <text>cholesterol + NADP(+) = 7-dehydrocholesterol + NADPH + H(+)</text>
        <dbReference type="Rhea" id="RHEA:23984"/>
        <dbReference type="ChEBI" id="CHEBI:15378"/>
        <dbReference type="ChEBI" id="CHEBI:16113"/>
        <dbReference type="ChEBI" id="CHEBI:17759"/>
        <dbReference type="ChEBI" id="CHEBI:57783"/>
        <dbReference type="ChEBI" id="CHEBI:58349"/>
        <dbReference type="EC" id="1.3.1.21"/>
    </reaction>
    <physiologicalReaction direction="right-to-left" evidence="21">
        <dbReference type="Rhea" id="RHEA:23986"/>
    </physiologicalReaction>
</comment>
<comment type="pathway">
    <text evidence="2">Steroid biosynthesis; cholesterol biosynthesis.</text>
</comment>
<feature type="transmembrane region" description="Helical" evidence="23">
    <location>
        <begin position="119"/>
        <end position="138"/>
    </location>
</feature>
<keyword evidence="16" id="KW-1207">Sterol metabolism</keyword>
<keyword evidence="17" id="KW-0753">Steroid metabolism</keyword>
<reference evidence="24 25" key="1">
    <citation type="journal article" date="2019" name="PLoS Biol.">
        <title>Sex chromosomes control vertical transmission of feminizing Wolbachia symbionts in an isopod.</title>
        <authorList>
            <person name="Becking T."/>
            <person name="Chebbi M.A."/>
            <person name="Giraud I."/>
            <person name="Moumen B."/>
            <person name="Laverre T."/>
            <person name="Caubet Y."/>
            <person name="Peccoud J."/>
            <person name="Gilbert C."/>
            <person name="Cordaux R."/>
        </authorList>
    </citation>
    <scope>NUCLEOTIDE SEQUENCE [LARGE SCALE GENOMIC DNA]</scope>
    <source>
        <strain evidence="24">ANa2</strain>
        <tissue evidence="24">Whole body excluding digestive tract and cuticle</tissue>
    </source>
</reference>
<evidence type="ECO:0000256" key="20">
    <source>
        <dbReference type="ARBA" id="ARBA00042688"/>
    </source>
</evidence>
<keyword evidence="13" id="KW-0756">Sterol biosynthesis</keyword>
<comment type="similarity">
    <text evidence="3">Belongs to the ERG4/ERG24 family.</text>
</comment>